<dbReference type="EMBL" id="BAABHS010000020">
    <property type="protein sequence ID" value="GAA4978835.1"/>
    <property type="molecule type" value="Genomic_DNA"/>
</dbReference>
<evidence type="ECO:0000256" key="1">
    <source>
        <dbReference type="ARBA" id="ARBA00023015"/>
    </source>
</evidence>
<dbReference type="PRINTS" id="PR00035">
    <property type="entry name" value="HTHGNTR"/>
</dbReference>
<dbReference type="SUPFAM" id="SSF48008">
    <property type="entry name" value="GntR ligand-binding domain-like"/>
    <property type="match status" value="1"/>
</dbReference>
<comment type="caution">
    <text evidence="5">The sequence shown here is derived from an EMBL/GenBank/DDBJ whole genome shotgun (WGS) entry which is preliminary data.</text>
</comment>
<gene>
    <name evidence="5" type="ORF">GCM10023205_53850</name>
</gene>
<dbReference type="PANTHER" id="PTHR43537">
    <property type="entry name" value="TRANSCRIPTIONAL REGULATOR, GNTR FAMILY"/>
    <property type="match status" value="1"/>
</dbReference>
<dbReference type="Gene3D" id="1.20.120.530">
    <property type="entry name" value="GntR ligand-binding domain-like"/>
    <property type="match status" value="1"/>
</dbReference>
<evidence type="ECO:0000256" key="3">
    <source>
        <dbReference type="ARBA" id="ARBA00023163"/>
    </source>
</evidence>
<reference evidence="6" key="1">
    <citation type="journal article" date="2019" name="Int. J. Syst. Evol. Microbiol.">
        <title>The Global Catalogue of Microorganisms (GCM) 10K type strain sequencing project: providing services to taxonomists for standard genome sequencing and annotation.</title>
        <authorList>
            <consortium name="The Broad Institute Genomics Platform"/>
            <consortium name="The Broad Institute Genome Sequencing Center for Infectious Disease"/>
            <person name="Wu L."/>
            <person name="Ma J."/>
        </authorList>
    </citation>
    <scope>NUCLEOTIDE SEQUENCE [LARGE SCALE GENOMIC DNA]</scope>
    <source>
        <strain evidence="6">JCM 17986</strain>
    </source>
</reference>
<dbReference type="SMART" id="SM00895">
    <property type="entry name" value="FCD"/>
    <property type="match status" value="1"/>
</dbReference>
<keyword evidence="3" id="KW-0804">Transcription</keyword>
<organism evidence="5 6">
    <name type="scientific">Yinghuangia aomiensis</name>
    <dbReference type="NCBI Taxonomy" id="676205"/>
    <lineage>
        <taxon>Bacteria</taxon>
        <taxon>Bacillati</taxon>
        <taxon>Actinomycetota</taxon>
        <taxon>Actinomycetes</taxon>
        <taxon>Kitasatosporales</taxon>
        <taxon>Streptomycetaceae</taxon>
        <taxon>Yinghuangia</taxon>
    </lineage>
</organism>
<dbReference type="InterPro" id="IPR008920">
    <property type="entry name" value="TF_FadR/GntR_C"/>
</dbReference>
<protein>
    <submittedName>
        <fullName evidence="5">GntR family transcriptional regulator</fullName>
    </submittedName>
</protein>
<sequence>MVIVSLASKPSSQGASDPEISGNGTKTVHDILRKLVLDGTLAPGSEITQLDLSRRLSVSRTPLREALRLLEREGLVVSAGPHRSVRISSLSMRDLDDLYALRVMGEGLATWLTVPMLRREDFEQLDADVERIANRDAEAHERFHACLRQGASGRLREQMAQLFDHAERYQRVLLRQEIDDEAMEAKVDEHRRIVEACKARDRERARELMVDHIASTAIALMTAERHAPFVLPEAVAMAKAGGGFVPSA</sequence>
<dbReference type="InterPro" id="IPR036388">
    <property type="entry name" value="WH-like_DNA-bd_sf"/>
</dbReference>
<dbReference type="InterPro" id="IPR000524">
    <property type="entry name" value="Tscrpt_reg_HTH_GntR"/>
</dbReference>
<dbReference type="SMART" id="SM00345">
    <property type="entry name" value="HTH_GNTR"/>
    <property type="match status" value="1"/>
</dbReference>
<dbReference type="InterPro" id="IPR011711">
    <property type="entry name" value="GntR_C"/>
</dbReference>
<evidence type="ECO:0000259" key="4">
    <source>
        <dbReference type="PROSITE" id="PS50949"/>
    </source>
</evidence>
<dbReference type="PROSITE" id="PS50949">
    <property type="entry name" value="HTH_GNTR"/>
    <property type="match status" value="1"/>
</dbReference>
<evidence type="ECO:0000313" key="6">
    <source>
        <dbReference type="Proteomes" id="UP001500466"/>
    </source>
</evidence>
<evidence type="ECO:0000256" key="2">
    <source>
        <dbReference type="ARBA" id="ARBA00023125"/>
    </source>
</evidence>
<name>A0ABP9HU73_9ACTN</name>
<dbReference type="SUPFAM" id="SSF46785">
    <property type="entry name" value="Winged helix' DNA-binding domain"/>
    <property type="match status" value="1"/>
</dbReference>
<keyword evidence="2" id="KW-0238">DNA-binding</keyword>
<evidence type="ECO:0000313" key="5">
    <source>
        <dbReference type="EMBL" id="GAA4978835.1"/>
    </source>
</evidence>
<keyword evidence="1" id="KW-0805">Transcription regulation</keyword>
<dbReference type="Pfam" id="PF07729">
    <property type="entry name" value="FCD"/>
    <property type="match status" value="1"/>
</dbReference>
<dbReference type="PANTHER" id="PTHR43537:SF41">
    <property type="entry name" value="TRANSCRIPTIONAL REGULATORY PROTEIN"/>
    <property type="match status" value="1"/>
</dbReference>
<dbReference type="InterPro" id="IPR036390">
    <property type="entry name" value="WH_DNA-bd_sf"/>
</dbReference>
<accession>A0ABP9HU73</accession>
<dbReference type="Proteomes" id="UP001500466">
    <property type="component" value="Unassembled WGS sequence"/>
</dbReference>
<dbReference type="Gene3D" id="1.10.10.10">
    <property type="entry name" value="Winged helix-like DNA-binding domain superfamily/Winged helix DNA-binding domain"/>
    <property type="match status" value="1"/>
</dbReference>
<dbReference type="Pfam" id="PF00392">
    <property type="entry name" value="GntR"/>
    <property type="match status" value="1"/>
</dbReference>
<keyword evidence="6" id="KW-1185">Reference proteome</keyword>
<proteinExistence type="predicted"/>
<feature type="domain" description="HTH gntR-type" evidence="4">
    <location>
        <begin position="22"/>
        <end position="90"/>
    </location>
</feature>